<feature type="compositionally biased region" description="Pro residues" evidence="2">
    <location>
        <begin position="436"/>
        <end position="446"/>
    </location>
</feature>
<proteinExistence type="predicted"/>
<dbReference type="InterPro" id="IPR051176">
    <property type="entry name" value="Cent_Immune-Sig_Mod"/>
</dbReference>
<dbReference type="Proteomes" id="UP001244011">
    <property type="component" value="Unassembled WGS sequence"/>
</dbReference>
<dbReference type="EMBL" id="MU839022">
    <property type="protein sequence ID" value="KAK1764041.1"/>
    <property type="molecule type" value="Genomic_DNA"/>
</dbReference>
<feature type="compositionally biased region" description="Basic and acidic residues" evidence="2">
    <location>
        <begin position="644"/>
        <end position="658"/>
    </location>
</feature>
<dbReference type="GO" id="GO:0005737">
    <property type="term" value="C:cytoplasm"/>
    <property type="evidence" value="ECO:0007669"/>
    <property type="project" value="TreeGrafter"/>
</dbReference>
<protein>
    <recommendedName>
        <fullName evidence="4">FHA domain-containing protein</fullName>
    </recommendedName>
</protein>
<dbReference type="RefSeq" id="XP_060280254.1">
    <property type="nucleotide sequence ID" value="XM_060424881.1"/>
</dbReference>
<dbReference type="SUPFAM" id="SSF49879">
    <property type="entry name" value="SMAD/FHA domain"/>
    <property type="match status" value="1"/>
</dbReference>
<keyword evidence="1" id="KW-0175">Coiled coil</keyword>
<dbReference type="GeneID" id="85308068"/>
<dbReference type="PANTHER" id="PTHR15715">
    <property type="entry name" value="CENTROSOMAL PROTEIN OF 170 KDA"/>
    <property type="match status" value="1"/>
</dbReference>
<feature type="domain" description="FHA" evidence="4">
    <location>
        <begin position="189"/>
        <end position="246"/>
    </location>
</feature>
<evidence type="ECO:0000313" key="6">
    <source>
        <dbReference type="Proteomes" id="UP001244011"/>
    </source>
</evidence>
<sequence>MTAVANPPSFANLNRPAWGINGGQTINTMNPEGRGMFAPRKTIQRTNSSSSITSSSSASSTGTVTSSQHTNGNAMPAAGELGGWPGPAPRKRPQPKGQWPAGKPDGQPGDFVRMAAGRPPMPNGVNGVSSLHQPSSILASQNQMMSQSGMPRQGAEALAAGGQPVLYLLSLNGTFERKTISVPFYPDTLRIGRQTNAKTVPTPINGFFDSKVLSRQHAEIWADRNGKIWIRDVKSSNGTFVNGTRLSPENRESEQHELQTQDHLELGIDIVSEDQKTVVHHKVAAKVEHAGFVSPSNNLHEMNFGDLDPSNSGMAPLGGMPFRGRTGSQSSINSRMGPAGGVVSAQANGMAHQRQYWVNPVTTEHIIKRLHNEMRNARLQSQDLNRTGQFLNALLSKDEIKNQEKPEAPEPQKAPVVNGSGLSFRSDGGKTRFSDPPAPPPSQPLPEKPDVARPHHSDIPSLKRAITERPKSHPTNTAPPVRQDNLGQIIQLTEALNSAKREIDNHSARVRELEEMFHKEREARLQAEDLVHKMEQTKKAKINGSAVPDLPNGHSELDRAFDPPAETSSSPELKSDPSEAGNPPSQPDRVEAAAAVFQAQIDSMVVEMRGLRDQLDSYRQRAEKAEAERDANQTTLAELVMQIRRRDEEERRAAERKSRSPSKGRSRSTHSGQDKDPEETTSLPNGIVAEDSVQPHSTTEVLDDEPTLSRANTMKPSTGALSKSTHDQALIQSLPYASMIGVVLLGMGLMAYINGWQPQSRLDR</sequence>
<keyword evidence="3" id="KW-1133">Transmembrane helix</keyword>
<dbReference type="FunFam" id="2.60.200.20:FF:000127">
    <property type="entry name" value="Uncharacterized protein C3H7.13"/>
    <property type="match status" value="1"/>
</dbReference>
<dbReference type="Gene3D" id="2.60.200.20">
    <property type="match status" value="1"/>
</dbReference>
<feature type="region of interest" description="Disordered" evidence="2">
    <location>
        <begin position="28"/>
        <end position="118"/>
    </location>
</feature>
<feature type="compositionally biased region" description="Polar residues" evidence="2">
    <location>
        <begin position="709"/>
        <end position="723"/>
    </location>
</feature>
<feature type="compositionally biased region" description="Low complexity" evidence="2">
    <location>
        <begin position="46"/>
        <end position="67"/>
    </location>
</feature>
<feature type="region of interest" description="Disordered" evidence="2">
    <location>
        <begin position="402"/>
        <end position="485"/>
    </location>
</feature>
<evidence type="ECO:0000259" key="4">
    <source>
        <dbReference type="PROSITE" id="PS50006"/>
    </source>
</evidence>
<feature type="transmembrane region" description="Helical" evidence="3">
    <location>
        <begin position="734"/>
        <end position="754"/>
    </location>
</feature>
<evidence type="ECO:0000256" key="2">
    <source>
        <dbReference type="SAM" id="MobiDB-lite"/>
    </source>
</evidence>
<dbReference type="PANTHER" id="PTHR15715:SF46">
    <property type="entry name" value="TO VACUOLE TARGETING VPS64, PUTATIVE (AFU_ORTHOLOGUE AFUA_2G02420)-RELATED"/>
    <property type="match status" value="1"/>
</dbReference>
<feature type="coiled-coil region" evidence="1">
    <location>
        <begin position="489"/>
        <end position="523"/>
    </location>
</feature>
<evidence type="ECO:0000313" key="5">
    <source>
        <dbReference type="EMBL" id="KAK1764041.1"/>
    </source>
</evidence>
<dbReference type="SMART" id="SM00240">
    <property type="entry name" value="FHA"/>
    <property type="match status" value="1"/>
</dbReference>
<organism evidence="5 6">
    <name type="scientific">Phialemonium atrogriseum</name>
    <dbReference type="NCBI Taxonomy" id="1093897"/>
    <lineage>
        <taxon>Eukaryota</taxon>
        <taxon>Fungi</taxon>
        <taxon>Dikarya</taxon>
        <taxon>Ascomycota</taxon>
        <taxon>Pezizomycotina</taxon>
        <taxon>Sordariomycetes</taxon>
        <taxon>Sordariomycetidae</taxon>
        <taxon>Cephalothecales</taxon>
        <taxon>Cephalothecaceae</taxon>
        <taxon>Phialemonium</taxon>
    </lineage>
</organism>
<dbReference type="AlphaFoldDB" id="A0AAJ0BTP9"/>
<name>A0AAJ0BTP9_9PEZI</name>
<gene>
    <name evidence="5" type="ORF">QBC33DRAFT_458140</name>
</gene>
<reference evidence="5" key="1">
    <citation type="submission" date="2023-06" db="EMBL/GenBank/DDBJ databases">
        <title>Genome-scale phylogeny and comparative genomics of the fungal order Sordariales.</title>
        <authorList>
            <consortium name="Lawrence Berkeley National Laboratory"/>
            <person name="Hensen N."/>
            <person name="Bonometti L."/>
            <person name="Westerberg I."/>
            <person name="Brannstrom I.O."/>
            <person name="Guillou S."/>
            <person name="Cros-Aarteil S."/>
            <person name="Calhoun S."/>
            <person name="Haridas S."/>
            <person name="Kuo A."/>
            <person name="Mondo S."/>
            <person name="Pangilinan J."/>
            <person name="Riley R."/>
            <person name="Labutti K."/>
            <person name="Andreopoulos B."/>
            <person name="Lipzen A."/>
            <person name="Chen C."/>
            <person name="Yanf M."/>
            <person name="Daum C."/>
            <person name="Ng V."/>
            <person name="Clum A."/>
            <person name="Steindorff A."/>
            <person name="Ohm R."/>
            <person name="Martin F."/>
            <person name="Silar P."/>
            <person name="Natvig D."/>
            <person name="Lalanne C."/>
            <person name="Gautier V."/>
            <person name="Ament-Velasquez S.L."/>
            <person name="Kruys A."/>
            <person name="Hutchinson M.I."/>
            <person name="Powell A.J."/>
            <person name="Barry K."/>
            <person name="Miller A.N."/>
            <person name="Grigoriev I.V."/>
            <person name="Debuchy R."/>
            <person name="Gladieux P."/>
            <person name="Thoren M.H."/>
            <person name="Johannesson H."/>
        </authorList>
    </citation>
    <scope>NUCLEOTIDE SEQUENCE</scope>
    <source>
        <strain evidence="5">8032-3</strain>
    </source>
</reference>
<feature type="region of interest" description="Disordered" evidence="2">
    <location>
        <begin position="643"/>
        <end position="723"/>
    </location>
</feature>
<feature type="compositionally biased region" description="Basic residues" evidence="2">
    <location>
        <begin position="659"/>
        <end position="668"/>
    </location>
</feature>
<evidence type="ECO:0000256" key="1">
    <source>
        <dbReference type="SAM" id="Coils"/>
    </source>
</evidence>
<comment type="caution">
    <text evidence="5">The sequence shown here is derived from an EMBL/GenBank/DDBJ whole genome shotgun (WGS) entry which is preliminary data.</text>
</comment>
<feature type="compositionally biased region" description="Basic and acidic residues" evidence="2">
    <location>
        <begin position="447"/>
        <end position="458"/>
    </location>
</feature>
<feature type="region of interest" description="Disordered" evidence="2">
    <location>
        <begin position="536"/>
        <end position="590"/>
    </location>
</feature>
<dbReference type="PROSITE" id="PS50006">
    <property type="entry name" value="FHA_DOMAIN"/>
    <property type="match status" value="1"/>
</dbReference>
<dbReference type="Pfam" id="PF00498">
    <property type="entry name" value="FHA"/>
    <property type="match status" value="1"/>
</dbReference>
<keyword evidence="3" id="KW-0812">Transmembrane</keyword>
<accession>A0AAJ0BTP9</accession>
<dbReference type="InterPro" id="IPR000253">
    <property type="entry name" value="FHA_dom"/>
</dbReference>
<keyword evidence="6" id="KW-1185">Reference proteome</keyword>
<dbReference type="InterPro" id="IPR008984">
    <property type="entry name" value="SMAD_FHA_dom_sf"/>
</dbReference>
<keyword evidence="3" id="KW-0472">Membrane</keyword>
<feature type="coiled-coil region" evidence="1">
    <location>
        <begin position="601"/>
        <end position="642"/>
    </location>
</feature>
<evidence type="ECO:0000256" key="3">
    <source>
        <dbReference type="SAM" id="Phobius"/>
    </source>
</evidence>